<dbReference type="Ensembl" id="ENSCSET00000010063.1">
    <property type="protein sequence ID" value="ENSCSEP00000009945.1"/>
    <property type="gene ID" value="ENSCSEG00000006385.1"/>
</dbReference>
<protein>
    <submittedName>
        <fullName evidence="1">Uncharacterized protein</fullName>
    </submittedName>
</protein>
<accession>A0A3P8VBW8</accession>
<dbReference type="AlphaFoldDB" id="A0A3P8VBW8"/>
<keyword evidence="2" id="KW-1185">Reference proteome</keyword>
<proteinExistence type="predicted"/>
<reference evidence="1 2" key="1">
    <citation type="journal article" date="2014" name="Nat. Genet.">
        <title>Whole-genome sequence of a flatfish provides insights into ZW sex chromosome evolution and adaptation to a benthic lifestyle.</title>
        <authorList>
            <person name="Chen S."/>
            <person name="Zhang G."/>
            <person name="Shao C."/>
            <person name="Huang Q."/>
            <person name="Liu G."/>
            <person name="Zhang P."/>
            <person name="Song W."/>
            <person name="An N."/>
            <person name="Chalopin D."/>
            <person name="Volff J.N."/>
            <person name="Hong Y."/>
            <person name="Li Q."/>
            <person name="Sha Z."/>
            <person name="Zhou H."/>
            <person name="Xie M."/>
            <person name="Yu Q."/>
            <person name="Liu Y."/>
            <person name="Xiang H."/>
            <person name="Wang N."/>
            <person name="Wu K."/>
            <person name="Yang C."/>
            <person name="Zhou Q."/>
            <person name="Liao X."/>
            <person name="Yang L."/>
            <person name="Hu Q."/>
            <person name="Zhang J."/>
            <person name="Meng L."/>
            <person name="Jin L."/>
            <person name="Tian Y."/>
            <person name="Lian J."/>
            <person name="Yang J."/>
            <person name="Miao G."/>
            <person name="Liu S."/>
            <person name="Liang Z."/>
            <person name="Yan F."/>
            <person name="Li Y."/>
            <person name="Sun B."/>
            <person name="Zhang H."/>
            <person name="Zhang J."/>
            <person name="Zhu Y."/>
            <person name="Du M."/>
            <person name="Zhao Y."/>
            <person name="Schartl M."/>
            <person name="Tang Q."/>
            <person name="Wang J."/>
        </authorList>
    </citation>
    <scope>NUCLEOTIDE SEQUENCE</scope>
</reference>
<organism evidence="1 2">
    <name type="scientific">Cynoglossus semilaevis</name>
    <name type="common">Tongue sole</name>
    <dbReference type="NCBI Taxonomy" id="244447"/>
    <lineage>
        <taxon>Eukaryota</taxon>
        <taxon>Metazoa</taxon>
        <taxon>Chordata</taxon>
        <taxon>Craniata</taxon>
        <taxon>Vertebrata</taxon>
        <taxon>Euteleostomi</taxon>
        <taxon>Actinopterygii</taxon>
        <taxon>Neopterygii</taxon>
        <taxon>Teleostei</taxon>
        <taxon>Neoteleostei</taxon>
        <taxon>Acanthomorphata</taxon>
        <taxon>Carangaria</taxon>
        <taxon>Pleuronectiformes</taxon>
        <taxon>Pleuronectoidei</taxon>
        <taxon>Cynoglossidae</taxon>
        <taxon>Cynoglossinae</taxon>
        <taxon>Cynoglossus</taxon>
    </lineage>
</organism>
<dbReference type="Proteomes" id="UP000265120">
    <property type="component" value="Chromosome 15"/>
</dbReference>
<reference evidence="1" key="3">
    <citation type="submission" date="2025-09" db="UniProtKB">
        <authorList>
            <consortium name="Ensembl"/>
        </authorList>
    </citation>
    <scope>IDENTIFICATION</scope>
</reference>
<reference evidence="1" key="2">
    <citation type="submission" date="2025-08" db="UniProtKB">
        <authorList>
            <consortium name="Ensembl"/>
        </authorList>
    </citation>
    <scope>IDENTIFICATION</scope>
</reference>
<sequence length="159" mass="17595">MNRLLLSRCVQHQLGKLAAIVARLDVQHKVLIRAELVGAQRVGANVLILRALQRETGAGRCRLSDVQVELAPRKTGRVVLLSVDFFVDKEDTTIRNRRADSLATSKPRSSAMLPTNAPWSSSSGIEYRICARTRSTTQAHRSRHMTSPVTGTQLPLECL</sequence>
<evidence type="ECO:0000313" key="2">
    <source>
        <dbReference type="Proteomes" id="UP000265120"/>
    </source>
</evidence>
<dbReference type="InParanoid" id="A0A3P8VBW8"/>
<evidence type="ECO:0000313" key="1">
    <source>
        <dbReference type="Ensembl" id="ENSCSEP00000009945.1"/>
    </source>
</evidence>
<name>A0A3P8VBW8_CYNSE</name>